<dbReference type="InterPro" id="IPR022472">
    <property type="entry name" value="VPLPA-CTERM"/>
</dbReference>
<feature type="transmembrane region" description="Helical" evidence="1">
    <location>
        <begin position="150"/>
        <end position="170"/>
    </location>
</feature>
<dbReference type="AlphaFoldDB" id="A0A640VTS3"/>
<keyword evidence="2" id="KW-0732">Signal</keyword>
<keyword evidence="1" id="KW-1133">Transmembrane helix</keyword>
<feature type="chain" id="PRO_5024940156" description="VPLPA-CTERM protein sorting domain-containing protein" evidence="2">
    <location>
        <begin position="22"/>
        <end position="176"/>
    </location>
</feature>
<dbReference type="EMBL" id="BLIV01000004">
    <property type="protein sequence ID" value="GFE50820.1"/>
    <property type="molecule type" value="Genomic_DNA"/>
</dbReference>
<organism evidence="3 4">
    <name type="scientific">Roseobacter cerasinus</name>
    <dbReference type="NCBI Taxonomy" id="2602289"/>
    <lineage>
        <taxon>Bacteria</taxon>
        <taxon>Pseudomonadati</taxon>
        <taxon>Pseudomonadota</taxon>
        <taxon>Alphaproteobacteria</taxon>
        <taxon>Rhodobacterales</taxon>
        <taxon>Roseobacteraceae</taxon>
        <taxon>Roseobacter</taxon>
    </lineage>
</organism>
<reference evidence="3 4" key="1">
    <citation type="submission" date="2019-12" db="EMBL/GenBank/DDBJ databases">
        <title>Roseobacter cerasinus sp. nov., isolated from seawater around aquaculture.</title>
        <authorList>
            <person name="Muramatsu S."/>
            <person name="Takabe Y."/>
            <person name="Mori K."/>
            <person name="Takaichi S."/>
            <person name="Hanada S."/>
        </authorList>
    </citation>
    <scope>NUCLEOTIDE SEQUENCE [LARGE SCALE GENOMIC DNA]</scope>
    <source>
        <strain evidence="3 4">AI77</strain>
    </source>
</reference>
<comment type="caution">
    <text evidence="3">The sequence shown here is derived from an EMBL/GenBank/DDBJ whole genome shotgun (WGS) entry which is preliminary data.</text>
</comment>
<evidence type="ECO:0000313" key="3">
    <source>
        <dbReference type="EMBL" id="GFE50820.1"/>
    </source>
</evidence>
<sequence>MHFFKQLIAAAAISLGGMASAATITDNDPTLTLGAQIDSFAGAQFVPIGPSIIVPPQLPLPPKTLLLAGTPFSLFYADPASNTEIAGTQITMAEGPGFLEVLFDVVDPDTVVPTGELVLAEFIFDAPTGTLPPIIGTLTLFEVDREAVDVIPLPAGLPLLLTGLAGIALLRRRNRA</sequence>
<evidence type="ECO:0000256" key="1">
    <source>
        <dbReference type="SAM" id="Phobius"/>
    </source>
</evidence>
<feature type="signal peptide" evidence="2">
    <location>
        <begin position="1"/>
        <end position="21"/>
    </location>
</feature>
<name>A0A640VTS3_9RHOB</name>
<proteinExistence type="predicted"/>
<evidence type="ECO:0000313" key="4">
    <source>
        <dbReference type="Proteomes" id="UP000436522"/>
    </source>
</evidence>
<dbReference type="Proteomes" id="UP000436522">
    <property type="component" value="Unassembled WGS sequence"/>
</dbReference>
<protein>
    <recommendedName>
        <fullName evidence="5">VPLPA-CTERM protein sorting domain-containing protein</fullName>
    </recommendedName>
</protein>
<dbReference type="NCBIfam" id="TIGR03370">
    <property type="entry name" value="VPLPA-CTERM"/>
    <property type="match status" value="1"/>
</dbReference>
<evidence type="ECO:0000256" key="2">
    <source>
        <dbReference type="SAM" id="SignalP"/>
    </source>
</evidence>
<dbReference type="RefSeq" id="WP_159977908.1">
    <property type="nucleotide sequence ID" value="NZ_BLIV01000004.1"/>
</dbReference>
<keyword evidence="4" id="KW-1185">Reference proteome</keyword>
<evidence type="ECO:0008006" key="5">
    <source>
        <dbReference type="Google" id="ProtNLM"/>
    </source>
</evidence>
<gene>
    <name evidence="3" type="ORF">So717_25730</name>
</gene>
<accession>A0A640VTS3</accession>
<keyword evidence="1" id="KW-0472">Membrane</keyword>
<keyword evidence="1" id="KW-0812">Transmembrane</keyword>